<dbReference type="NCBIfam" id="NF033517">
    <property type="entry name" value="transpos_IS66"/>
    <property type="match status" value="1"/>
</dbReference>
<dbReference type="PANTHER" id="PTHR33678:SF2">
    <property type="match status" value="1"/>
</dbReference>
<keyword evidence="4" id="KW-1185">Reference proteome</keyword>
<reference evidence="3 4" key="1">
    <citation type="submission" date="2024-06" db="EMBL/GenBank/DDBJ databases">
        <authorList>
            <person name="Chen R.Y."/>
        </authorList>
    </citation>
    <scope>NUCLEOTIDE SEQUENCE [LARGE SCALE GENOMIC DNA]</scope>
    <source>
        <strain evidence="3 4">D2</strain>
    </source>
</reference>
<sequence>MQNNKIMTQTFTDISSQELDALIERITQAKAHQLTLSPEDCELLLDALLTLASMQEKLSDNDITISKLRKLAGIVQSSESLKSNLAKGKKSTPHGRKNKAQAAQIKPEVIHHKHTDLQKGDNCPECPTGKLYKFEPATFLRITGHSPFKPEQHVMERLRCNACGAYFTAPVSDEVIADGALHQKYGYSARALMSISKYYAGSPFYRQGSMQDLLGVSISASSIFDQIEQAANAVYPVQKYLTELAATAEHYALDDTKNRILNQTSVMKKSRDGKTRARTGVYTSGLIATVAEHNIILFQTNIGHAGEFIDEILQKRPADLAEPILMSDALSANKPSKVMVKMSLCNSHARRQFYDVHSHFPEEVAWVIEEYGKIWHHENTVQAQSLPADKRLAYHQQHSLPVMYRIANWGQAHLDKGTVEANSGLGKAINYYLKHFAGLSAFCCIEGAQLDNNKMENQLKLIIRDRKNAMFKKTQAGADIGDVLTSLIATCADAGVNALEYLTVLQRYSDKLRLNPELYLPWNYKSQSPD</sequence>
<dbReference type="PANTHER" id="PTHR33678">
    <property type="entry name" value="BLL1576 PROTEIN"/>
    <property type="match status" value="1"/>
</dbReference>
<dbReference type="Proteomes" id="UP001467690">
    <property type="component" value="Unassembled WGS sequence"/>
</dbReference>
<feature type="region of interest" description="Disordered" evidence="1">
    <location>
        <begin position="82"/>
        <end position="102"/>
    </location>
</feature>
<dbReference type="Pfam" id="PF03050">
    <property type="entry name" value="DDE_Tnp_IS66"/>
    <property type="match status" value="1"/>
</dbReference>
<evidence type="ECO:0000313" key="3">
    <source>
        <dbReference type="EMBL" id="MER2492804.1"/>
    </source>
</evidence>
<accession>A0ABV1RIP8</accession>
<comment type="caution">
    <text evidence="3">The sequence shown here is derived from an EMBL/GenBank/DDBJ whole genome shotgun (WGS) entry which is preliminary data.</text>
</comment>
<evidence type="ECO:0000259" key="2">
    <source>
        <dbReference type="Pfam" id="PF03050"/>
    </source>
</evidence>
<dbReference type="EMBL" id="JBELOE010000234">
    <property type="protein sequence ID" value="MER2492804.1"/>
    <property type="molecule type" value="Genomic_DNA"/>
</dbReference>
<feature type="compositionally biased region" description="Basic residues" evidence="1">
    <location>
        <begin position="87"/>
        <end position="99"/>
    </location>
</feature>
<proteinExistence type="predicted"/>
<feature type="domain" description="Transposase IS66 central" evidence="2">
    <location>
        <begin position="185"/>
        <end position="479"/>
    </location>
</feature>
<dbReference type="RefSeq" id="WP_350402277.1">
    <property type="nucleotide sequence ID" value="NZ_JBELOE010000234.1"/>
</dbReference>
<gene>
    <name evidence="3" type="ORF">ABS311_13035</name>
</gene>
<evidence type="ECO:0000256" key="1">
    <source>
        <dbReference type="SAM" id="MobiDB-lite"/>
    </source>
</evidence>
<name>A0ABV1RIP8_9ALTE</name>
<dbReference type="InterPro" id="IPR004291">
    <property type="entry name" value="Transposase_IS66_central"/>
</dbReference>
<organism evidence="3 4">
    <name type="scientific">Catenovulum sediminis</name>
    <dbReference type="NCBI Taxonomy" id="1740262"/>
    <lineage>
        <taxon>Bacteria</taxon>
        <taxon>Pseudomonadati</taxon>
        <taxon>Pseudomonadota</taxon>
        <taxon>Gammaproteobacteria</taxon>
        <taxon>Alteromonadales</taxon>
        <taxon>Alteromonadaceae</taxon>
        <taxon>Catenovulum</taxon>
    </lineage>
</organism>
<protein>
    <submittedName>
        <fullName evidence="3">IS66 family transposase</fullName>
    </submittedName>
</protein>
<dbReference type="InterPro" id="IPR052344">
    <property type="entry name" value="Transposase-related"/>
</dbReference>
<evidence type="ECO:0000313" key="4">
    <source>
        <dbReference type="Proteomes" id="UP001467690"/>
    </source>
</evidence>